<dbReference type="Pfam" id="PF18998">
    <property type="entry name" value="Flg_new_2"/>
    <property type="match status" value="4"/>
</dbReference>
<feature type="domain" description="Peptidase M12B" evidence="3">
    <location>
        <begin position="203"/>
        <end position="355"/>
    </location>
</feature>
<dbReference type="InterPro" id="IPR024079">
    <property type="entry name" value="MetalloPept_cat_dom_sf"/>
</dbReference>
<comment type="caution">
    <text evidence="4">The sequence shown here is derived from an EMBL/GenBank/DDBJ whole genome shotgun (WGS) entry which is preliminary data.</text>
</comment>
<keyword evidence="2" id="KW-0732">Signal</keyword>
<feature type="region of interest" description="Disordered" evidence="1">
    <location>
        <begin position="168"/>
        <end position="199"/>
    </location>
</feature>
<dbReference type="AlphaFoldDB" id="A0AA94EG53"/>
<name>A0AA94EG53_9GAMM</name>
<feature type="compositionally biased region" description="Polar residues" evidence="1">
    <location>
        <begin position="184"/>
        <end position="196"/>
    </location>
</feature>
<evidence type="ECO:0000313" key="5">
    <source>
        <dbReference type="Proteomes" id="UP000286680"/>
    </source>
</evidence>
<dbReference type="PROSITE" id="PS50215">
    <property type="entry name" value="ADAM_MEPRO"/>
    <property type="match status" value="1"/>
</dbReference>
<gene>
    <name evidence="4" type="ORF">CWE23_03910</name>
</gene>
<dbReference type="Gene3D" id="3.40.390.10">
    <property type="entry name" value="Collagenase (Catalytic Domain)"/>
    <property type="match status" value="1"/>
</dbReference>
<evidence type="ECO:0000313" key="4">
    <source>
        <dbReference type="EMBL" id="RUO45175.1"/>
    </source>
</evidence>
<dbReference type="InterPro" id="IPR044060">
    <property type="entry name" value="Bacterial_rp_domain"/>
</dbReference>
<dbReference type="RefSeq" id="WP_126819556.1">
    <property type="nucleotide sequence ID" value="NZ_PIPS01000001.1"/>
</dbReference>
<dbReference type="Proteomes" id="UP000286680">
    <property type="component" value="Unassembled WGS sequence"/>
</dbReference>
<dbReference type="GO" id="GO:0006508">
    <property type="term" value="P:proteolysis"/>
    <property type="evidence" value="ECO:0007669"/>
    <property type="project" value="InterPro"/>
</dbReference>
<dbReference type="EMBL" id="PIPS01000001">
    <property type="protein sequence ID" value="RUO45175.1"/>
    <property type="molecule type" value="Genomic_DNA"/>
</dbReference>
<organism evidence="4 5">
    <name type="scientific">Idiomarina aquatica</name>
    <dbReference type="NCBI Taxonomy" id="1327752"/>
    <lineage>
        <taxon>Bacteria</taxon>
        <taxon>Pseudomonadati</taxon>
        <taxon>Pseudomonadota</taxon>
        <taxon>Gammaproteobacteria</taxon>
        <taxon>Alteromonadales</taxon>
        <taxon>Idiomarinaceae</taxon>
        <taxon>Idiomarina</taxon>
    </lineage>
</organism>
<sequence>MSSFIFRVTLVALCLFYNAAAFGQSSSLWTFTQTEPTVAANAASAADGQQAQQLATLIERLRKTSPNGLASLQWVQLDTQQLAQLTDGQDVRLLSPNGDAIALQMLPRKTNALGITTLSARGNDVMLRISQKGQAVSGTLVIDGERWKLSARGRYGALYKNSDLPSVSDKGIKDDGLEPPVSKKPSTQAQSQSKSAPATEAGNTADVVIVYTTPLLEVYGGRDGVLTRINDVVEATNEIYANSTLDLQINVMDIIEVAYDDDNEIGSETALDALTGFNSDAAYFAHARAQTDRLGADFLIAFRPYVNDGICGIAWLGGGNDSEYNPSLMVSHTSLDCGDEVNAHELGHNMGLSHSRRQNGQGHVYPYALGYGVDSVFTTVMAYPQAFGGASREYKFSSPELTCAESYDCGVDHTDTTNGADSVRALTLRRDQITTIRDAQEVSGELLTVTSGLGSVSVDDQVCESGESCSYTVSRGSTITLTATATSDIEFVEWRGNGCSGAELECEVTINDTTNVIAVFQESYLDIPISQALDNDQLFFITGQSAPWRAQAQEVSVGDSAMRSPIINGNESTYISTVVEGYGEVTFDAKVSSEASYDGLSVYVNGAEIEFISGERGWQSYRVDVRNTGLLFNSIEFVYRKDGTVSAGDDRAWLDNVQYARTGEQPVRVELKVEGMGAVDLLGRFNQCRETCVTGADVGELLTFNAVADSGQQFLGWGGACRGQQTQCQVTVEQAVDAFAYFSKPESTIDYTESLDNAELDFYSAPNSWVVTTDSSTVGGSAAVSADISDGDVSSISTQVYGPGEISFDWRVSSEANWDFLELYIDGALIDEISGETDWQSKTYTLDDDGAHEIVWRYVKDGSVSNGDDRGYLDNVQWTGNYITSRSVSVTVDGNHGAVRTNTGLFCRSECDWSLADGETTVIYAEPDPGFNFDGWEGSCSGKVPSCELTVTEDSRVLAVFSKPMFEVTTSVTGGGRLTPASQQVEEGATAILSVSPLAGHTLSSITGCNGTLVNSSEYQTGAVVEDCTVQASFNELLYTVNFDLGDYGYWQDGPDLSQQVRWGEAAQAPNFRVAEGWHFAGWDSDFSRVVAPLTVTANYQQIAGNNRVVLNTENQGRLNIEPVQYVSDGSYLSVTVSPLNGLTLSREVTGSCPAGSWASNTYRFGPINDDCGVNFAFNAARGSGSILMILSAIAAEQAAAEKAAEEEDEDDKND</sequence>
<evidence type="ECO:0000259" key="3">
    <source>
        <dbReference type="PROSITE" id="PS50215"/>
    </source>
</evidence>
<accession>A0AA94EG53</accession>
<reference evidence="5" key="1">
    <citation type="journal article" date="2018" name="Front. Microbiol.">
        <title>Genome-Based Analysis Reveals the Taxonomy and Diversity of the Family Idiomarinaceae.</title>
        <authorList>
            <person name="Liu Y."/>
            <person name="Lai Q."/>
            <person name="Shao Z."/>
        </authorList>
    </citation>
    <scope>NUCLEOTIDE SEQUENCE [LARGE SCALE GENOMIC DNA]</scope>
    <source>
        <strain evidence="5">SN-14</strain>
    </source>
</reference>
<protein>
    <recommendedName>
        <fullName evidence="3">Peptidase M12B domain-containing protein</fullName>
    </recommendedName>
</protein>
<dbReference type="InterPro" id="IPR001590">
    <property type="entry name" value="Peptidase_M12B"/>
</dbReference>
<evidence type="ECO:0000256" key="2">
    <source>
        <dbReference type="SAM" id="SignalP"/>
    </source>
</evidence>
<dbReference type="SUPFAM" id="SSF55486">
    <property type="entry name" value="Metalloproteases ('zincins'), catalytic domain"/>
    <property type="match status" value="1"/>
</dbReference>
<keyword evidence="5" id="KW-1185">Reference proteome</keyword>
<dbReference type="Pfam" id="PF13583">
    <property type="entry name" value="Reprolysin_4"/>
    <property type="match status" value="1"/>
</dbReference>
<feature type="signal peptide" evidence="2">
    <location>
        <begin position="1"/>
        <end position="23"/>
    </location>
</feature>
<evidence type="ECO:0000256" key="1">
    <source>
        <dbReference type="SAM" id="MobiDB-lite"/>
    </source>
</evidence>
<dbReference type="GO" id="GO:0004222">
    <property type="term" value="F:metalloendopeptidase activity"/>
    <property type="evidence" value="ECO:0007669"/>
    <property type="project" value="InterPro"/>
</dbReference>
<feature type="chain" id="PRO_5041723152" description="Peptidase M12B domain-containing protein" evidence="2">
    <location>
        <begin position="24"/>
        <end position="1215"/>
    </location>
</feature>
<proteinExistence type="predicted"/>